<reference evidence="1 2" key="1">
    <citation type="submission" date="2020-02" db="EMBL/GenBank/DDBJ databases">
        <title>Draft genome sequence of Haematococcus lacustris strain NIES-144.</title>
        <authorList>
            <person name="Morimoto D."/>
            <person name="Nakagawa S."/>
            <person name="Yoshida T."/>
            <person name="Sawayama S."/>
        </authorList>
    </citation>
    <scope>NUCLEOTIDE SEQUENCE [LARGE SCALE GENOMIC DNA]</scope>
    <source>
        <strain evidence="1 2">NIES-144</strain>
    </source>
</reference>
<keyword evidence="2" id="KW-1185">Reference proteome</keyword>
<comment type="caution">
    <text evidence="1">The sequence shown here is derived from an EMBL/GenBank/DDBJ whole genome shotgun (WGS) entry which is preliminary data.</text>
</comment>
<dbReference type="AlphaFoldDB" id="A0A699Y954"/>
<dbReference type="SUPFAM" id="SSF49562">
    <property type="entry name" value="C2 domain (Calcium/lipid-binding domain, CaLB)"/>
    <property type="match status" value="1"/>
</dbReference>
<dbReference type="InterPro" id="IPR035892">
    <property type="entry name" value="C2_domain_sf"/>
</dbReference>
<accession>A0A699Y954</accession>
<proteinExistence type="predicted"/>
<protein>
    <submittedName>
        <fullName evidence="1">Uncharacterized protein</fullName>
    </submittedName>
</protein>
<organism evidence="1 2">
    <name type="scientific">Haematococcus lacustris</name>
    <name type="common">Green alga</name>
    <name type="synonym">Haematococcus pluvialis</name>
    <dbReference type="NCBI Taxonomy" id="44745"/>
    <lineage>
        <taxon>Eukaryota</taxon>
        <taxon>Viridiplantae</taxon>
        <taxon>Chlorophyta</taxon>
        <taxon>core chlorophytes</taxon>
        <taxon>Chlorophyceae</taxon>
        <taxon>CS clade</taxon>
        <taxon>Chlamydomonadales</taxon>
        <taxon>Haematococcaceae</taxon>
        <taxon>Haematococcus</taxon>
    </lineage>
</organism>
<gene>
    <name evidence="1" type="ORF">HaLaN_00359</name>
</gene>
<evidence type="ECO:0000313" key="1">
    <source>
        <dbReference type="EMBL" id="GFH05831.1"/>
    </source>
</evidence>
<dbReference type="EMBL" id="BLLF01000010">
    <property type="protein sequence ID" value="GFH05831.1"/>
    <property type="molecule type" value="Genomic_DNA"/>
</dbReference>
<feature type="non-terminal residue" evidence="1">
    <location>
        <position position="1"/>
    </location>
</feature>
<dbReference type="Proteomes" id="UP000485058">
    <property type="component" value="Unassembled WGS sequence"/>
</dbReference>
<evidence type="ECO:0000313" key="2">
    <source>
        <dbReference type="Proteomes" id="UP000485058"/>
    </source>
</evidence>
<sequence length="64" mass="6947">MDDDCGPDDHLGNGTVSLAAVRQRGTDRQAVQLYSRKNHARGTLHVSLTFTPNVSAELVVQNGR</sequence>
<dbReference type="Gene3D" id="2.60.40.150">
    <property type="entry name" value="C2 domain"/>
    <property type="match status" value="1"/>
</dbReference>
<name>A0A699Y954_HAELA</name>